<gene>
    <name evidence="2" type="ORF">F2Q69_00043174</name>
</gene>
<feature type="region of interest" description="Disordered" evidence="1">
    <location>
        <begin position="43"/>
        <end position="65"/>
    </location>
</feature>
<organism evidence="2 3">
    <name type="scientific">Brassica cretica</name>
    <name type="common">Mustard</name>
    <dbReference type="NCBI Taxonomy" id="69181"/>
    <lineage>
        <taxon>Eukaryota</taxon>
        <taxon>Viridiplantae</taxon>
        <taxon>Streptophyta</taxon>
        <taxon>Embryophyta</taxon>
        <taxon>Tracheophyta</taxon>
        <taxon>Spermatophyta</taxon>
        <taxon>Magnoliopsida</taxon>
        <taxon>eudicotyledons</taxon>
        <taxon>Gunneridae</taxon>
        <taxon>Pentapetalae</taxon>
        <taxon>rosids</taxon>
        <taxon>malvids</taxon>
        <taxon>Brassicales</taxon>
        <taxon>Brassicaceae</taxon>
        <taxon>Brassiceae</taxon>
        <taxon>Brassica</taxon>
    </lineage>
</organism>
<accession>A0A8S9N2N2</accession>
<proteinExistence type="predicted"/>
<evidence type="ECO:0000313" key="2">
    <source>
        <dbReference type="EMBL" id="KAF3499234.1"/>
    </source>
</evidence>
<sequence length="129" mass="14201">MCLRIKPSGLLFGNNQSSRLRRLQDAIRSPKLLHLRLDISGSKNSARPRSGYCPSSMTKLSNKGQTVGEKYSGIEFLQTPDRTPASGSPLGGTPSPRYKILRPGTASHPQGKGRLPIRRTFHISEYGRV</sequence>
<evidence type="ECO:0000256" key="1">
    <source>
        <dbReference type="SAM" id="MobiDB-lite"/>
    </source>
</evidence>
<dbReference type="EMBL" id="QGKX02001621">
    <property type="protein sequence ID" value="KAF3499234.1"/>
    <property type="molecule type" value="Genomic_DNA"/>
</dbReference>
<reference evidence="2" key="1">
    <citation type="submission" date="2019-12" db="EMBL/GenBank/DDBJ databases">
        <title>Genome sequencing and annotation of Brassica cretica.</title>
        <authorList>
            <person name="Studholme D.J."/>
            <person name="Sarris P."/>
        </authorList>
    </citation>
    <scope>NUCLEOTIDE SEQUENCE</scope>
    <source>
        <strain evidence="2">PFS-109/04</strain>
        <tissue evidence="2">Leaf</tissue>
    </source>
</reference>
<evidence type="ECO:0000313" key="3">
    <source>
        <dbReference type="Proteomes" id="UP000712600"/>
    </source>
</evidence>
<dbReference type="Proteomes" id="UP000712600">
    <property type="component" value="Unassembled WGS sequence"/>
</dbReference>
<protein>
    <submittedName>
        <fullName evidence="2">Uncharacterized protein</fullName>
    </submittedName>
</protein>
<feature type="region of interest" description="Disordered" evidence="1">
    <location>
        <begin position="78"/>
        <end position="114"/>
    </location>
</feature>
<dbReference type="AlphaFoldDB" id="A0A8S9N2N2"/>
<comment type="caution">
    <text evidence="2">The sequence shown here is derived from an EMBL/GenBank/DDBJ whole genome shotgun (WGS) entry which is preliminary data.</text>
</comment>
<name>A0A8S9N2N2_BRACR</name>